<proteinExistence type="predicted"/>
<keyword evidence="2" id="KW-1185">Reference proteome</keyword>
<dbReference type="Gene3D" id="1.25.10.10">
    <property type="entry name" value="Leucine-rich Repeat Variant"/>
    <property type="match status" value="1"/>
</dbReference>
<dbReference type="SUPFAM" id="SSF48371">
    <property type="entry name" value="ARM repeat"/>
    <property type="match status" value="1"/>
</dbReference>
<dbReference type="Proteomes" id="UP000007800">
    <property type="component" value="Unassembled WGS sequence"/>
</dbReference>
<dbReference type="RefSeq" id="XP_002772496.1">
    <property type="nucleotide sequence ID" value="XM_002772450.1"/>
</dbReference>
<dbReference type="InParanoid" id="C5LG57"/>
<dbReference type="PANTHER" id="PTHR16216">
    <property type="entry name" value="DYNEIN ASSEMBLY FACTOR 5, AXONEMAL"/>
    <property type="match status" value="1"/>
</dbReference>
<dbReference type="InterPro" id="IPR011989">
    <property type="entry name" value="ARM-like"/>
</dbReference>
<dbReference type="InterPro" id="IPR052623">
    <property type="entry name" value="DAAF5"/>
</dbReference>
<protein>
    <submittedName>
        <fullName evidence="1">Uncharacterized protein</fullName>
    </submittedName>
</protein>
<dbReference type="GeneID" id="9036877"/>
<dbReference type="PANTHER" id="PTHR16216:SF2">
    <property type="entry name" value="DYNEIN AXONEMAL ASSEMBLY FACTOR 5"/>
    <property type="match status" value="1"/>
</dbReference>
<organism evidence="2">
    <name type="scientific">Perkinsus marinus (strain ATCC 50983 / TXsc)</name>
    <dbReference type="NCBI Taxonomy" id="423536"/>
    <lineage>
        <taxon>Eukaryota</taxon>
        <taxon>Sar</taxon>
        <taxon>Alveolata</taxon>
        <taxon>Perkinsozoa</taxon>
        <taxon>Perkinsea</taxon>
        <taxon>Perkinsida</taxon>
        <taxon>Perkinsidae</taxon>
        <taxon>Perkinsus</taxon>
    </lineage>
</organism>
<evidence type="ECO:0000313" key="1">
    <source>
        <dbReference type="EMBL" id="EER04312.1"/>
    </source>
</evidence>
<dbReference type="EMBL" id="GG681723">
    <property type="protein sequence ID" value="EER04312.1"/>
    <property type="molecule type" value="Genomic_DNA"/>
</dbReference>
<accession>C5LG57</accession>
<sequence length="504" mass="55901">MSNNVDAIWAEMKEEGKSASQRAQRIAQASDGSLPVFRKKREKKPQRAKELSLWTNGGTAAEGSTDRFLYEEFTTDKESENRAIDNHRSDTVAALTDWLRASVPLVLRAAEEVKSYSEAPPPGQGLPQATELDEQLCDRLLSRFKNSIAPDLADAALEFLLRPLVRLSLNPDTLARDTSRLAACEVLKNLLSTCGDAHFVTALPYVVPHIVIRLNCGDLDGVAGVPEKMRPSPEQKPQQMAHADGRELCEEVRERIADLIICLLGRVSGKPTVLVQSIDEIVSLVRGLMLDDFGKIKLIGCEACEVLCDAHAPLLLHFGEAMARSASSCLTHNHMQVMPFFLTGLFDDDYSTRVLVFALIEMVGEKYEKMNEVDLREKRQLGLDAAWTYDGRACDIPFLPLIHGVHHELAARAAVFDVKDYDWPLMAELVTSDRVADIAKYVTAGKPVPRPRLGARCWVRTSARRFILATLNQVTDFKECNALNAARLLAVLVGFVEEGELQLV</sequence>
<dbReference type="OMA" id="NCAGDNH"/>
<evidence type="ECO:0000313" key="2">
    <source>
        <dbReference type="Proteomes" id="UP000007800"/>
    </source>
</evidence>
<name>C5LG57_PERM5</name>
<reference evidence="1 2" key="1">
    <citation type="submission" date="2008-07" db="EMBL/GenBank/DDBJ databases">
        <authorList>
            <person name="El-Sayed N."/>
            <person name="Caler E."/>
            <person name="Inman J."/>
            <person name="Amedeo P."/>
            <person name="Hass B."/>
            <person name="Wortman J."/>
        </authorList>
    </citation>
    <scope>NUCLEOTIDE SEQUENCE [LARGE SCALE GENOMIC DNA]</scope>
    <source>
        <strain evidence="2">ATCC 50983 / TXsc</strain>
    </source>
</reference>
<gene>
    <name evidence="1" type="ORF">Pmar_PMAR021818</name>
</gene>
<dbReference type="AlphaFoldDB" id="C5LG57"/>
<dbReference type="OrthoDB" id="413572at2759"/>
<dbReference type="InterPro" id="IPR016024">
    <property type="entry name" value="ARM-type_fold"/>
</dbReference>